<keyword evidence="2" id="KW-1185">Reference proteome</keyword>
<dbReference type="AlphaFoldDB" id="A0A543AWB7"/>
<evidence type="ECO:0000313" key="2">
    <source>
        <dbReference type="Proteomes" id="UP000317043"/>
    </source>
</evidence>
<name>A0A543AWB7_9ACTN</name>
<accession>A0A543AWB7</accession>
<dbReference type="Proteomes" id="UP000317043">
    <property type="component" value="Unassembled WGS sequence"/>
</dbReference>
<sequence length="202" mass="20681">MGAAPGNRPGLAVVAVVAVLLLVGLGVVAGVVSSGAGGGDSAVEPDPITAVDLYARDEWRASINGNEAHAYKIDAWDHAGCSNIGDAEVAAIVDGGGCEFGVEAAYERIDLGLTVVQRVFVLRDDDAAEAAADAITSAQLVGTVNFRQELPDGVAEGQAGAGGRYLVVTFAVLAAGDDTVVEEAARVYRYLHADTVTTLIWK</sequence>
<dbReference type="InParanoid" id="A0A543AWB7"/>
<dbReference type="EMBL" id="VFOW01000001">
    <property type="protein sequence ID" value="TQL76863.1"/>
    <property type="molecule type" value="Genomic_DNA"/>
</dbReference>
<gene>
    <name evidence="1" type="ORF">FB566_2405</name>
</gene>
<protein>
    <submittedName>
        <fullName evidence="1">Uncharacterized protein</fullName>
    </submittedName>
</protein>
<proteinExistence type="predicted"/>
<evidence type="ECO:0000313" key="1">
    <source>
        <dbReference type="EMBL" id="TQL76863.1"/>
    </source>
</evidence>
<comment type="caution">
    <text evidence="1">The sequence shown here is derived from an EMBL/GenBank/DDBJ whole genome shotgun (WGS) entry which is preliminary data.</text>
</comment>
<reference evidence="1 2" key="1">
    <citation type="submission" date="2019-06" db="EMBL/GenBank/DDBJ databases">
        <title>Sequencing the genomes of 1000 actinobacteria strains.</title>
        <authorList>
            <person name="Klenk H.-P."/>
        </authorList>
    </citation>
    <scope>NUCLEOTIDE SEQUENCE [LARGE SCALE GENOMIC DNA]</scope>
    <source>
        <strain evidence="1 2">DSM 45928</strain>
    </source>
</reference>
<organism evidence="1 2">
    <name type="scientific">Stackebrandtia endophytica</name>
    <dbReference type="NCBI Taxonomy" id="1496996"/>
    <lineage>
        <taxon>Bacteria</taxon>
        <taxon>Bacillati</taxon>
        <taxon>Actinomycetota</taxon>
        <taxon>Actinomycetes</taxon>
        <taxon>Glycomycetales</taxon>
        <taxon>Glycomycetaceae</taxon>
        <taxon>Stackebrandtia</taxon>
    </lineage>
</organism>